<dbReference type="KEGG" id="maqu:Maq22A_c23885"/>
<reference evidence="3" key="2">
    <citation type="submission" date="2015-01" db="EMBL/GenBank/DDBJ databases">
        <title>Complete genome sequence of Methylobacterium aquaticum strain 22A.</title>
        <authorList>
            <person name="Tani A."/>
            <person name="Ogura Y."/>
            <person name="Hayashi T."/>
        </authorList>
    </citation>
    <scope>NUCLEOTIDE SEQUENCE [LARGE SCALE GENOMIC DNA]</scope>
    <source>
        <strain evidence="3">MA-22A</strain>
    </source>
</reference>
<dbReference type="PATRIC" id="fig|270351.10.peg.4595"/>
<dbReference type="Proteomes" id="UP000061432">
    <property type="component" value="Chromosome"/>
</dbReference>
<proteinExistence type="predicted"/>
<dbReference type="Pfam" id="PF07411">
    <property type="entry name" value="DUF1508"/>
    <property type="match status" value="1"/>
</dbReference>
<dbReference type="Gene3D" id="3.30.160.160">
    <property type="entry name" value="YegP-like"/>
    <property type="match status" value="1"/>
</dbReference>
<dbReference type="AlphaFoldDB" id="A0A0C6FKT4"/>
<evidence type="ECO:0000313" key="3">
    <source>
        <dbReference type="Proteomes" id="UP000061432"/>
    </source>
</evidence>
<organism evidence="2 3">
    <name type="scientific">Methylobacterium aquaticum</name>
    <dbReference type="NCBI Taxonomy" id="270351"/>
    <lineage>
        <taxon>Bacteria</taxon>
        <taxon>Pseudomonadati</taxon>
        <taxon>Pseudomonadota</taxon>
        <taxon>Alphaproteobacteria</taxon>
        <taxon>Hyphomicrobiales</taxon>
        <taxon>Methylobacteriaceae</taxon>
        <taxon>Methylobacterium</taxon>
    </lineage>
</organism>
<evidence type="ECO:0000313" key="2">
    <source>
        <dbReference type="EMBL" id="BAQ47717.1"/>
    </source>
</evidence>
<dbReference type="SUPFAM" id="SSF160113">
    <property type="entry name" value="YegP-like"/>
    <property type="match status" value="1"/>
</dbReference>
<feature type="domain" description="DUF1508" evidence="1">
    <location>
        <begin position="10"/>
        <end position="55"/>
    </location>
</feature>
<gene>
    <name evidence="2" type="ORF">Maq22A_c23885</name>
</gene>
<reference evidence="2 3" key="1">
    <citation type="journal article" date="2015" name="Genome Announc.">
        <title>Complete Genome Sequence of Methylobacterium aquaticum Strain 22A, Isolated from Racomitrium japonicum Moss.</title>
        <authorList>
            <person name="Tani A."/>
            <person name="Ogura Y."/>
            <person name="Hayashi T."/>
            <person name="Kimbara K."/>
        </authorList>
    </citation>
    <scope>NUCLEOTIDE SEQUENCE [LARGE SCALE GENOMIC DNA]</scope>
    <source>
        <strain evidence="2 3">MA-22A</strain>
    </source>
</reference>
<accession>A0A0C6FKT4</accession>
<dbReference type="InterPro" id="IPR036913">
    <property type="entry name" value="YegP-like_sf"/>
</dbReference>
<sequence length="61" mass="6982">MRFELYRDGKGEWRWRLRAENGEVVADSGEGYVRREDCEHGIALVKGATNARVVDMTLKIA</sequence>
<dbReference type="OrthoDB" id="9802792at2"/>
<dbReference type="STRING" id="270351.Maq22A_c23885"/>
<dbReference type="EMBL" id="AP014704">
    <property type="protein sequence ID" value="BAQ47717.1"/>
    <property type="molecule type" value="Genomic_DNA"/>
</dbReference>
<name>A0A0C6FKT4_9HYPH</name>
<dbReference type="RefSeq" id="WP_048430858.1">
    <property type="nucleotide sequence ID" value="NZ_AP014704.1"/>
</dbReference>
<evidence type="ECO:0000259" key="1">
    <source>
        <dbReference type="Pfam" id="PF07411"/>
    </source>
</evidence>
<protein>
    <recommendedName>
        <fullName evidence="1">DUF1508 domain-containing protein</fullName>
    </recommendedName>
</protein>
<dbReference type="InterPro" id="IPR010879">
    <property type="entry name" value="DUF1508"/>
</dbReference>